<dbReference type="Pfam" id="PF18146">
    <property type="entry name" value="CinA_KH"/>
    <property type="match status" value="1"/>
</dbReference>
<sequence>MNAEIIAVGSELLLGQIANTNAQFLSKSLAELGVNVYHHTVVGDNPKRLKNVLHIAEKRSNLLIFTGGLGPTKDDLTKEIIAEHLGETLTLHEAAFASIQAYFAKTKREMTPNNKKQALVITGSEVLPNQYGMAPGMYLQKEGCVYILLPGPPREMEPMFVHHAMPLIEAQLGAKEKIESRILRFFDIGESKLETVLEDLIDKQTNPTLAPLAGDGDVTIRITAKSRQQKDAQALIDQMEEQIFQRVGNYFYGYGQTTLMDELVKLLEAKRYTIACAESLTGGMFQSELASVAGVSARFLGGVVCYSNAAKITQLNIKEETINAYGAVSEQCALEMAANVKMQLNADIGISFTGVAGPDSLEGHSPGTIWIGIAVKERPPKAFLLHLAGSRNGNRKRTVRYGCYFLMTELNQASPH</sequence>
<dbReference type="HAMAP" id="MF_00226_B">
    <property type="entry name" value="CinA_B"/>
    <property type="match status" value="1"/>
</dbReference>
<reference evidence="3 4" key="1">
    <citation type="submission" date="2023-07" db="EMBL/GenBank/DDBJ databases">
        <title>Genomic Encyclopedia of Type Strains, Phase IV (KMG-IV): sequencing the most valuable type-strain genomes for metagenomic binning, comparative biology and taxonomic classification.</title>
        <authorList>
            <person name="Goeker M."/>
        </authorList>
    </citation>
    <scope>NUCLEOTIDE SEQUENCE [LARGE SCALE GENOMIC DNA]</scope>
    <source>
        <strain evidence="3 4">DSM 23837</strain>
    </source>
</reference>
<dbReference type="CDD" id="cd00885">
    <property type="entry name" value="cinA"/>
    <property type="match status" value="1"/>
</dbReference>
<evidence type="ECO:0000256" key="1">
    <source>
        <dbReference type="HAMAP-Rule" id="MF_00226"/>
    </source>
</evidence>
<comment type="similarity">
    <text evidence="1">Belongs to the CinA family.</text>
</comment>
<keyword evidence="3" id="KW-0378">Hydrolase</keyword>
<keyword evidence="4" id="KW-1185">Reference proteome</keyword>
<feature type="domain" description="MoaB/Mog" evidence="2">
    <location>
        <begin position="4"/>
        <end position="170"/>
    </location>
</feature>
<dbReference type="NCBIfam" id="TIGR00199">
    <property type="entry name" value="PncC_domain"/>
    <property type="match status" value="1"/>
</dbReference>
<dbReference type="InterPro" id="IPR050101">
    <property type="entry name" value="CinA"/>
</dbReference>
<dbReference type="PANTHER" id="PTHR13939:SF0">
    <property type="entry name" value="NMN AMIDOHYDROLASE-LIKE PROTEIN YFAY"/>
    <property type="match status" value="1"/>
</dbReference>
<accession>A0ABT9WR06</accession>
<dbReference type="Proteomes" id="UP001223586">
    <property type="component" value="Unassembled WGS sequence"/>
</dbReference>
<dbReference type="InterPro" id="IPR036653">
    <property type="entry name" value="CinA-like_C"/>
</dbReference>
<organism evidence="3 4">
    <name type="scientific">Bacillus chungangensis</name>
    <dbReference type="NCBI Taxonomy" id="587633"/>
    <lineage>
        <taxon>Bacteria</taxon>
        <taxon>Bacillati</taxon>
        <taxon>Bacillota</taxon>
        <taxon>Bacilli</taxon>
        <taxon>Bacillales</taxon>
        <taxon>Bacillaceae</taxon>
        <taxon>Bacillus</taxon>
    </lineage>
</organism>
<dbReference type="Gene3D" id="3.30.70.2860">
    <property type="match status" value="1"/>
</dbReference>
<dbReference type="Gene3D" id="3.40.980.10">
    <property type="entry name" value="MoaB/Mog-like domain"/>
    <property type="match status" value="1"/>
</dbReference>
<dbReference type="NCBIfam" id="NF001813">
    <property type="entry name" value="PRK00549.1"/>
    <property type="match status" value="1"/>
</dbReference>
<dbReference type="InterPro" id="IPR001453">
    <property type="entry name" value="MoaB/Mog_dom"/>
</dbReference>
<dbReference type="NCBIfam" id="TIGR00177">
    <property type="entry name" value="molyb_syn"/>
    <property type="match status" value="1"/>
</dbReference>
<comment type="caution">
    <text evidence="3">The sequence shown here is derived from an EMBL/GenBank/DDBJ whole genome shotgun (WGS) entry which is preliminary data.</text>
</comment>
<dbReference type="PIRSF" id="PIRSF006728">
    <property type="entry name" value="CinA"/>
    <property type="match status" value="1"/>
</dbReference>
<dbReference type="Gene3D" id="3.90.950.20">
    <property type="entry name" value="CinA-like"/>
    <property type="match status" value="1"/>
</dbReference>
<name>A0ABT9WR06_9BACI</name>
<dbReference type="GO" id="GO:0019159">
    <property type="term" value="F:nicotinamide-nucleotide amidase activity"/>
    <property type="evidence" value="ECO:0007669"/>
    <property type="project" value="UniProtKB-EC"/>
</dbReference>
<proteinExistence type="inferred from homology"/>
<dbReference type="Pfam" id="PF02464">
    <property type="entry name" value="CinA"/>
    <property type="match status" value="1"/>
</dbReference>
<evidence type="ECO:0000313" key="4">
    <source>
        <dbReference type="Proteomes" id="UP001223586"/>
    </source>
</evidence>
<dbReference type="PANTHER" id="PTHR13939">
    <property type="entry name" value="NICOTINAMIDE-NUCLEOTIDE AMIDOHYDROLASE PNCC"/>
    <property type="match status" value="1"/>
</dbReference>
<dbReference type="InterPro" id="IPR008136">
    <property type="entry name" value="CinA_C"/>
</dbReference>
<protein>
    <recommendedName>
        <fullName evidence="1">Putative competence-damage inducible protein</fullName>
    </recommendedName>
</protein>
<dbReference type="SUPFAM" id="SSF53218">
    <property type="entry name" value="Molybdenum cofactor biosynthesis proteins"/>
    <property type="match status" value="1"/>
</dbReference>
<dbReference type="SMART" id="SM00852">
    <property type="entry name" value="MoCF_biosynth"/>
    <property type="match status" value="1"/>
</dbReference>
<dbReference type="SUPFAM" id="SSF142433">
    <property type="entry name" value="CinA-like"/>
    <property type="match status" value="1"/>
</dbReference>
<dbReference type="InterPro" id="IPR041424">
    <property type="entry name" value="CinA_KH"/>
</dbReference>
<dbReference type="Pfam" id="PF00994">
    <property type="entry name" value="MoCF_biosynth"/>
    <property type="match status" value="1"/>
</dbReference>
<evidence type="ECO:0000259" key="2">
    <source>
        <dbReference type="SMART" id="SM00852"/>
    </source>
</evidence>
<dbReference type="RefSeq" id="WP_307228293.1">
    <property type="nucleotide sequence ID" value="NZ_JAUSTT010000008.1"/>
</dbReference>
<evidence type="ECO:0000313" key="3">
    <source>
        <dbReference type="EMBL" id="MDQ0175732.1"/>
    </source>
</evidence>
<dbReference type="InterPro" id="IPR008135">
    <property type="entry name" value="Competence-induced_CinA"/>
</dbReference>
<dbReference type="EMBL" id="JAUSTT010000008">
    <property type="protein sequence ID" value="MDQ0175732.1"/>
    <property type="molecule type" value="Genomic_DNA"/>
</dbReference>
<dbReference type="InterPro" id="IPR036425">
    <property type="entry name" value="MoaB/Mog-like_dom_sf"/>
</dbReference>
<dbReference type="NCBIfam" id="TIGR00200">
    <property type="entry name" value="cinA_nterm"/>
    <property type="match status" value="1"/>
</dbReference>
<gene>
    <name evidence="1" type="primary">cinA</name>
    <name evidence="3" type="ORF">J2S08_001568</name>
</gene>